<dbReference type="InterPro" id="IPR052190">
    <property type="entry name" value="Euk-Arch_PrmC-MTase"/>
</dbReference>
<dbReference type="InterPro" id="IPR004557">
    <property type="entry name" value="PrmC-related"/>
</dbReference>
<evidence type="ECO:0000256" key="1">
    <source>
        <dbReference type="ARBA" id="ARBA00004123"/>
    </source>
</evidence>
<dbReference type="GO" id="GO:0005634">
    <property type="term" value="C:nucleus"/>
    <property type="evidence" value="ECO:0007669"/>
    <property type="project" value="UniProtKB-SubCell"/>
</dbReference>
<evidence type="ECO:0000256" key="2">
    <source>
        <dbReference type="ARBA" id="ARBA00006149"/>
    </source>
</evidence>
<dbReference type="InterPro" id="IPR007848">
    <property type="entry name" value="Small_mtfrase_dom"/>
</dbReference>
<keyword evidence="4 18" id="KW-0808">Transferase</keyword>
<accession>A0A3S3PPM7</accession>
<dbReference type="OrthoDB" id="406152at2759"/>
<keyword evidence="5" id="KW-0949">S-adenosyl-L-methionine</keyword>
<name>A0A3S3PPM7_9ACAR</name>
<dbReference type="SUPFAM" id="SSF53335">
    <property type="entry name" value="S-adenosyl-L-methionine-dependent methyltransferases"/>
    <property type="match status" value="1"/>
</dbReference>
<evidence type="ECO:0000313" key="18">
    <source>
        <dbReference type="EMBL" id="RWS05760.1"/>
    </source>
</evidence>
<protein>
    <recommendedName>
        <fullName evidence="15">Methyltransferase HEMK2</fullName>
    </recommendedName>
    <alternativeName>
        <fullName evidence="14">HemK methyltransferase family member 2</fullName>
    </alternativeName>
    <alternativeName>
        <fullName evidence="12">Lysine N-methyltransferase 9</fullName>
    </alternativeName>
    <alternativeName>
        <fullName evidence="11">Methylarsonite methyltransferase N6AMT1</fullName>
    </alternativeName>
    <alternativeName>
        <fullName evidence="16">Methyltransferase N6AMT1</fullName>
    </alternativeName>
    <alternativeName>
        <fullName evidence="13">Protein N(5)-glutamine methyltransferase</fullName>
    </alternativeName>
</protein>
<evidence type="ECO:0000256" key="7">
    <source>
        <dbReference type="ARBA" id="ARBA00048619"/>
    </source>
</evidence>
<evidence type="ECO:0000256" key="5">
    <source>
        <dbReference type="ARBA" id="ARBA00022691"/>
    </source>
</evidence>
<keyword evidence="6" id="KW-0539">Nucleus</keyword>
<evidence type="ECO:0000256" key="14">
    <source>
        <dbReference type="ARBA" id="ARBA00083337"/>
    </source>
</evidence>
<dbReference type="InterPro" id="IPR002052">
    <property type="entry name" value="DNA_methylase_N6_adenine_CS"/>
</dbReference>
<dbReference type="FunFam" id="3.40.50.150:FF:000077">
    <property type="entry name" value="HemK methyltransferase family member 2"/>
    <property type="match status" value="1"/>
</dbReference>
<comment type="caution">
    <text evidence="18">The sequence shown here is derived from an EMBL/GenBank/DDBJ whole genome shotgun (WGS) entry which is preliminary data.</text>
</comment>
<dbReference type="InterPro" id="IPR029063">
    <property type="entry name" value="SAM-dependent_MTases_sf"/>
</dbReference>
<comment type="catalytic activity">
    <reaction evidence="7">
        <text>L-lysyl-[histone] + S-adenosyl-L-methionine = N(6)-methyl-L-lysyl-[histone] + S-adenosyl-L-homocysteine + H(+)</text>
        <dbReference type="Rhea" id="RHEA:10024"/>
        <dbReference type="Rhea" id="RHEA-COMP:9845"/>
        <dbReference type="Rhea" id="RHEA-COMP:9846"/>
        <dbReference type="ChEBI" id="CHEBI:15378"/>
        <dbReference type="ChEBI" id="CHEBI:29969"/>
        <dbReference type="ChEBI" id="CHEBI:57856"/>
        <dbReference type="ChEBI" id="CHEBI:59789"/>
        <dbReference type="ChEBI" id="CHEBI:61929"/>
    </reaction>
    <physiologicalReaction direction="left-to-right" evidence="7">
        <dbReference type="Rhea" id="RHEA:10025"/>
    </physiologicalReaction>
</comment>
<dbReference type="NCBIfam" id="TIGR00537">
    <property type="entry name" value="hemK_rel_arch"/>
    <property type="match status" value="1"/>
</dbReference>
<evidence type="ECO:0000256" key="6">
    <source>
        <dbReference type="ARBA" id="ARBA00023242"/>
    </source>
</evidence>
<evidence type="ECO:0000256" key="16">
    <source>
        <dbReference type="ARBA" id="ARBA00093667"/>
    </source>
</evidence>
<dbReference type="EMBL" id="NCKU01004564">
    <property type="protein sequence ID" value="RWS05760.1"/>
    <property type="molecule type" value="Genomic_DNA"/>
</dbReference>
<dbReference type="PANTHER" id="PTHR45875">
    <property type="entry name" value="METHYLTRANSFERASE N6AMT1"/>
    <property type="match status" value="1"/>
</dbReference>
<comment type="function">
    <text evidence="9">Methyltransferase that can methylate proteins and, to a lower extent, arsenic. Catalytic subunit of a heterodimer with TRMT112, which monomethylates 'Lys-12' of histone H4 (H4K12me1), a modification present at the promoters of numerous genes encoding cell cycle regulators. Catalytic subunit of a heterodimer with TRMT112, which catalyzes N5-methylation of Glu residue of proteins with a Gly-Gln-Xaa-Xaa-Xaa-Arg motif. Methylates ETF1 on 'Gln-185'; ETF1 needs to be complexed to ERF3 in its GTP-bound form to be efficiently methylated. May also play a role in the modulation of arsenic-induced toxicity by mediating the conversion of monomethylarsonous acid (3+) into the less toxic dimethylarsonic acid. It however only plays a limited role in arsenic metabolism compared with AS3MT.</text>
</comment>
<keyword evidence="19" id="KW-1185">Reference proteome</keyword>
<evidence type="ECO:0000256" key="4">
    <source>
        <dbReference type="ARBA" id="ARBA00022679"/>
    </source>
</evidence>
<comment type="catalytic activity">
    <reaction evidence="8">
        <text>methylarsonous acid + S-adenosyl-L-methionine = dimethylarsinate + S-adenosyl-L-homocysteine + 2 H(+)</text>
        <dbReference type="Rhea" id="RHEA:11684"/>
        <dbReference type="ChEBI" id="CHEBI:15378"/>
        <dbReference type="ChEBI" id="CHEBI:16223"/>
        <dbReference type="ChEBI" id="CHEBI:17826"/>
        <dbReference type="ChEBI" id="CHEBI:57856"/>
        <dbReference type="ChEBI" id="CHEBI:59789"/>
    </reaction>
</comment>
<organism evidence="18 19">
    <name type="scientific">Dinothrombium tinctorium</name>
    <dbReference type="NCBI Taxonomy" id="1965070"/>
    <lineage>
        <taxon>Eukaryota</taxon>
        <taxon>Metazoa</taxon>
        <taxon>Ecdysozoa</taxon>
        <taxon>Arthropoda</taxon>
        <taxon>Chelicerata</taxon>
        <taxon>Arachnida</taxon>
        <taxon>Acari</taxon>
        <taxon>Acariformes</taxon>
        <taxon>Trombidiformes</taxon>
        <taxon>Prostigmata</taxon>
        <taxon>Anystina</taxon>
        <taxon>Parasitengona</taxon>
        <taxon>Trombidioidea</taxon>
        <taxon>Trombidiidae</taxon>
        <taxon>Dinothrombium</taxon>
    </lineage>
</organism>
<comment type="similarity">
    <text evidence="2">Belongs to the eukaryotic/archaeal PrmC-related family.</text>
</comment>
<evidence type="ECO:0000256" key="8">
    <source>
        <dbReference type="ARBA" id="ARBA00050903"/>
    </source>
</evidence>
<dbReference type="GO" id="GO:0003676">
    <property type="term" value="F:nucleic acid binding"/>
    <property type="evidence" value="ECO:0007669"/>
    <property type="project" value="InterPro"/>
</dbReference>
<evidence type="ECO:0000256" key="10">
    <source>
        <dbReference type="ARBA" id="ARBA00062344"/>
    </source>
</evidence>
<evidence type="ECO:0000256" key="13">
    <source>
        <dbReference type="ARBA" id="ARBA00080992"/>
    </source>
</evidence>
<dbReference type="Proteomes" id="UP000285301">
    <property type="component" value="Unassembled WGS sequence"/>
</dbReference>
<comment type="subcellular location">
    <subcellularLocation>
        <location evidence="1">Nucleus</location>
    </subcellularLocation>
</comment>
<comment type="subunit">
    <text evidence="10">Heterodimer; heterodimerization with TRMT112 is required for S-adenosyl-L-methionine-binding.</text>
</comment>
<dbReference type="GO" id="GO:0032259">
    <property type="term" value="P:methylation"/>
    <property type="evidence" value="ECO:0007669"/>
    <property type="project" value="UniProtKB-KW"/>
</dbReference>
<evidence type="ECO:0000313" key="19">
    <source>
        <dbReference type="Proteomes" id="UP000285301"/>
    </source>
</evidence>
<dbReference type="GO" id="GO:0036009">
    <property type="term" value="F:protein-glutamine N-methyltransferase activity"/>
    <property type="evidence" value="ECO:0007669"/>
    <property type="project" value="UniProtKB-ARBA"/>
</dbReference>
<gene>
    <name evidence="18" type="ORF">B4U79_09226</name>
</gene>
<evidence type="ECO:0000256" key="15">
    <source>
        <dbReference type="ARBA" id="ARBA00093624"/>
    </source>
</evidence>
<dbReference type="CDD" id="cd02440">
    <property type="entry name" value="AdoMet_MTases"/>
    <property type="match status" value="1"/>
</dbReference>
<dbReference type="AlphaFoldDB" id="A0A3S3PPM7"/>
<dbReference type="PANTHER" id="PTHR45875:SF1">
    <property type="entry name" value="METHYLTRANSFERASE N6AMT1"/>
    <property type="match status" value="1"/>
</dbReference>
<dbReference type="STRING" id="1965070.A0A3S3PPM7"/>
<sequence>METPFLKSDLFLNEYNTVYEPSEDTFILIDALEIDLNLIRSLKPVICVEIGCGSGIVLTAVGKALSNDCHFFLGTDVNEKAAQLSQHCALGNGIHIFEAVVTDLLSAFDARLMHCVDLLIFNPPYVVTPNDEIEKSAISRSWAGGENGRVVIDRFINTVVPQITSETCLIYLVVIQENKPEEIIDAMRICGFYYSKIMLERKCKNERLKVIRFCRQKYD</sequence>
<dbReference type="GO" id="GO:0035657">
    <property type="term" value="C:eRF1 methyltransferase complex"/>
    <property type="evidence" value="ECO:0007669"/>
    <property type="project" value="TreeGrafter"/>
</dbReference>
<dbReference type="Gene3D" id="3.40.50.150">
    <property type="entry name" value="Vaccinia Virus protein VP39"/>
    <property type="match status" value="1"/>
</dbReference>
<evidence type="ECO:0000256" key="11">
    <source>
        <dbReference type="ARBA" id="ARBA00075330"/>
    </source>
</evidence>
<evidence type="ECO:0000256" key="9">
    <source>
        <dbReference type="ARBA" id="ARBA00053180"/>
    </source>
</evidence>
<keyword evidence="3 18" id="KW-0489">Methyltransferase</keyword>
<dbReference type="Pfam" id="PF05175">
    <property type="entry name" value="MTS"/>
    <property type="match status" value="1"/>
</dbReference>
<evidence type="ECO:0000256" key="3">
    <source>
        <dbReference type="ARBA" id="ARBA00022603"/>
    </source>
</evidence>
<reference evidence="18 19" key="1">
    <citation type="journal article" date="2018" name="Gigascience">
        <title>Genomes of trombidid mites reveal novel predicted allergens and laterally-transferred genes associated with secondary metabolism.</title>
        <authorList>
            <person name="Dong X."/>
            <person name="Chaisiri K."/>
            <person name="Xia D."/>
            <person name="Armstrong S.D."/>
            <person name="Fang Y."/>
            <person name="Donnelly M.J."/>
            <person name="Kadowaki T."/>
            <person name="McGarry J.W."/>
            <person name="Darby A.C."/>
            <person name="Makepeace B.L."/>
        </authorList>
    </citation>
    <scope>NUCLEOTIDE SEQUENCE [LARGE SCALE GENOMIC DNA]</scope>
    <source>
        <strain evidence="18">UoL-WK</strain>
    </source>
</reference>
<dbReference type="PROSITE" id="PS00092">
    <property type="entry name" value="N6_MTASE"/>
    <property type="match status" value="1"/>
</dbReference>
<evidence type="ECO:0000259" key="17">
    <source>
        <dbReference type="Pfam" id="PF05175"/>
    </source>
</evidence>
<evidence type="ECO:0000256" key="12">
    <source>
        <dbReference type="ARBA" id="ARBA00076540"/>
    </source>
</evidence>
<feature type="domain" description="Methyltransferase small" evidence="17">
    <location>
        <begin position="47"/>
        <end position="128"/>
    </location>
</feature>
<proteinExistence type="inferred from homology"/>